<dbReference type="GO" id="GO:0005085">
    <property type="term" value="F:guanyl-nucleotide exchange factor activity"/>
    <property type="evidence" value="ECO:0007669"/>
    <property type="project" value="InterPro"/>
</dbReference>
<evidence type="ECO:0000256" key="3">
    <source>
        <dbReference type="SAM" id="Coils"/>
    </source>
</evidence>
<feature type="compositionally biased region" description="Low complexity" evidence="4">
    <location>
        <begin position="870"/>
        <end position="884"/>
    </location>
</feature>
<dbReference type="GO" id="GO:0016020">
    <property type="term" value="C:membrane"/>
    <property type="evidence" value="ECO:0007669"/>
    <property type="project" value="UniProtKB-SubCell"/>
</dbReference>
<feature type="compositionally biased region" description="Polar residues" evidence="4">
    <location>
        <begin position="1270"/>
        <end position="1285"/>
    </location>
</feature>
<dbReference type="Pfam" id="PF01369">
    <property type="entry name" value="Sec7"/>
    <property type="match status" value="1"/>
</dbReference>
<feature type="compositionally biased region" description="Polar residues" evidence="4">
    <location>
        <begin position="177"/>
        <end position="188"/>
    </location>
</feature>
<dbReference type="SMART" id="SM00222">
    <property type="entry name" value="Sec7"/>
    <property type="match status" value="1"/>
</dbReference>
<dbReference type="InterPro" id="IPR000904">
    <property type="entry name" value="Sec7_dom"/>
</dbReference>
<accession>A0A5N6KUY8</accession>
<feature type="compositionally biased region" description="Polar residues" evidence="4">
    <location>
        <begin position="159"/>
        <end position="170"/>
    </location>
</feature>
<feature type="compositionally biased region" description="Polar residues" evidence="4">
    <location>
        <begin position="284"/>
        <end position="299"/>
    </location>
</feature>
<sequence length="1487" mass="159742">MVSAAPHKSVPPADAQTPEPLTTPPRAHASAGSHEIHLSRHITRDSMVENMLKSFNDMHAYPEARPYRSSFRDGVFHPDGMPQGHAAKSPPSDHSVDLHADDYFPPPAVAADGRKASTGASPRTTALDNSEAAAPASATPPKAAPSSWRLRGHDKKPSKSSNGSADSTSRPFRWTRSRSNSVDVTMSQPPWPPERPNLNTSILDRARPVPVEYHSFSDSPKSPTDPSRSVLPSAAQRSFATKNGPSAPSSPITSVFKHSGRKLSTTILNTAEHSGGVPADNSDDTLTQSRLPANATAASMPSKERSGFFRRVFGSASKPPNSAAAQDSVKRGPPQLPPLQVDDRPRPVQEPPEDQTPVPSSAISTATPEAKEIPSQTLNKKTSFFRRRRKTVAEKEPDLPTNHGIPSQPSLPGHTGQGSLPSTNSLQNVMRPFLNEPGAAAPSAGRDVRPTVSKEQNIYSFGRRASIDDGTLPIRPVRPGTASRVEAGSAAVSRPDVPRPSTSARRPSKASITDPFDHLSLRSNSRDLRSPVPPDTAYVSARASPMPDGAVSPKTVDLPPLADITNSARPVKQTSVDNAGSPPSSASQAIRTGSLPTLSSNRLGHNERLVIRSSHDSPDAARPLVAGLNTRAGQDAHLIGDIAYSESPVVGSDYHSASSLPLVQVDGKDASQSDEMTPDPMDPTSADVAQAKQILDQQDGVVGQAKAAAILNEPTPTGERVRRAYMGLYDFSGLTILLALRDLCGHLALKGESQQVDRILSTFAQRWCDCNSNHGFKSADVVHTICYSMLLLNTDLHTVDVENKMSRSQFVKNTLPTVRSVADDTTSTIKASTSAGRAPIPWRDARSPSPVDGGSERPSVDLGQRGNRLSIRPSSGRPISSVGSITSPSPYDIRSMESASNLVNAPFDGSIKGWEAAIETVLKDVYASIRNERLPLYGASESRLHAQTSAQSLSVVGSNVRRTGSVLSKTPSEPHLARPQTSGHGGRWSSKNRSAARLYPPSSFTSSRTASRTSLEEAGMWSPSGSSTWSKSYYGHQTQTTMSSDSLSSRMTHQEERYQQSIGFANALSHAIIREEGVDVGDDADEANAQAAFEIEDGLELAGAPWAKEGIVKHKHHLETTDKKAKDRNWNECFAVIEKGWMRLFVFNSKSVRNAQKGKLGQKGAVVGGGNWTENAEALGAFMLRQTIANALPPPGYSKQRPYVFALSLPNGAVHLFNVGSAEIAKEFVSSANYWSARLSKEPLGGGVSNVEYGWGDAVINSALIPDNASTFSSMRSPTPTTGLRNPSVVHSPTPSHSASGSISTARPSISGSGRGSTDTTSTMTAKRMPADRINLAEWTPPQQSLMASHLNESEQLEALRRYVRGVEEDLGRHNELRGPMQLAFSPRSTNSAKAMANWERKSSYLLREIVKFRTYIDSLTHAQTQKAQITKEREEYEAEKQRIMAESKGKAVRGSLSGGASLDLPAETIEAIRLAQQRAEQEAHGS</sequence>
<dbReference type="SUPFAM" id="SSF50729">
    <property type="entry name" value="PH domain-like"/>
    <property type="match status" value="1"/>
</dbReference>
<feature type="compositionally biased region" description="Polar residues" evidence="4">
    <location>
        <begin position="417"/>
        <end position="428"/>
    </location>
</feature>
<dbReference type="Pfam" id="PF15410">
    <property type="entry name" value="PH_9"/>
    <property type="match status" value="1"/>
</dbReference>
<dbReference type="OrthoDB" id="2157641at2759"/>
<proteinExistence type="predicted"/>
<keyword evidence="3" id="KW-0175">Coiled coil</keyword>
<evidence type="ECO:0000259" key="5">
    <source>
        <dbReference type="PROSITE" id="PS50190"/>
    </source>
</evidence>
<evidence type="ECO:0000256" key="1">
    <source>
        <dbReference type="ARBA" id="ARBA00004287"/>
    </source>
</evidence>
<feature type="compositionally biased region" description="Low complexity" evidence="4">
    <location>
        <begin position="130"/>
        <end position="147"/>
    </location>
</feature>
<feature type="region of interest" description="Disordered" evidence="4">
    <location>
        <begin position="71"/>
        <end position="200"/>
    </location>
</feature>
<dbReference type="PANTHER" id="PTHR10663:SF373">
    <property type="entry name" value="PH AND SEC7 DOMAIN-CONTAINING PROTEIN C11E3.11C"/>
    <property type="match status" value="1"/>
</dbReference>
<feature type="region of interest" description="Disordered" evidence="4">
    <location>
        <begin position="1270"/>
        <end position="1327"/>
    </location>
</feature>
<dbReference type="InterPro" id="IPR035999">
    <property type="entry name" value="Sec7_dom_sf"/>
</dbReference>
<comment type="caution">
    <text evidence="6">The sequence shown here is derived from an EMBL/GenBank/DDBJ whole genome shotgun (WGS) entry which is preliminary data.</text>
</comment>
<dbReference type="InterPro" id="IPR041681">
    <property type="entry name" value="PH_9"/>
</dbReference>
<dbReference type="Gene3D" id="2.30.29.30">
    <property type="entry name" value="Pleckstrin-homology domain (PH domain)/Phosphotyrosine-binding domain (PTB)"/>
    <property type="match status" value="1"/>
</dbReference>
<gene>
    <name evidence="6" type="ORF">FH972_022597</name>
</gene>
<feature type="compositionally biased region" description="Polar residues" evidence="4">
    <location>
        <begin position="216"/>
        <end position="227"/>
    </location>
</feature>
<dbReference type="InterPro" id="IPR023394">
    <property type="entry name" value="Sec7_C_sf"/>
</dbReference>
<feature type="region of interest" description="Disordered" evidence="4">
    <location>
        <begin position="826"/>
        <end position="888"/>
    </location>
</feature>
<dbReference type="Proteomes" id="UP000327013">
    <property type="component" value="Unassembled WGS sequence"/>
</dbReference>
<feature type="compositionally biased region" description="Polar residues" evidence="4">
    <location>
        <begin position="564"/>
        <end position="601"/>
    </location>
</feature>
<feature type="compositionally biased region" description="Polar residues" evidence="4">
    <location>
        <begin position="826"/>
        <end position="835"/>
    </location>
</feature>
<feature type="region of interest" description="Disordered" evidence="4">
    <location>
        <begin position="964"/>
        <end position="1030"/>
    </location>
</feature>
<feature type="coiled-coil region" evidence="3">
    <location>
        <begin position="1420"/>
        <end position="1447"/>
    </location>
</feature>
<dbReference type="GO" id="GO:0032012">
    <property type="term" value="P:regulation of ARF protein signal transduction"/>
    <property type="evidence" value="ECO:0007669"/>
    <property type="project" value="InterPro"/>
</dbReference>
<feature type="compositionally biased region" description="Low complexity" evidence="4">
    <location>
        <begin position="1002"/>
        <end position="1013"/>
    </location>
</feature>
<dbReference type="InterPro" id="IPR011993">
    <property type="entry name" value="PH-like_dom_sf"/>
</dbReference>
<feature type="compositionally biased region" description="Low complexity" evidence="4">
    <location>
        <begin position="1287"/>
        <end position="1300"/>
    </location>
</feature>
<evidence type="ECO:0000313" key="7">
    <source>
        <dbReference type="Proteomes" id="UP000327013"/>
    </source>
</evidence>
<dbReference type="GO" id="GO:0005829">
    <property type="term" value="C:cytosol"/>
    <property type="evidence" value="ECO:0007669"/>
    <property type="project" value="UniProtKB-SubCell"/>
</dbReference>
<dbReference type="SUPFAM" id="SSF48425">
    <property type="entry name" value="Sec7 domain"/>
    <property type="match status" value="1"/>
</dbReference>
<feature type="domain" description="SEC7" evidence="5">
    <location>
        <begin position="613"/>
        <end position="823"/>
    </location>
</feature>
<dbReference type="EMBL" id="VIBQ01000012">
    <property type="protein sequence ID" value="KAB8343003.1"/>
    <property type="molecule type" value="Genomic_DNA"/>
</dbReference>
<reference evidence="6 7" key="1">
    <citation type="submission" date="2019-06" db="EMBL/GenBank/DDBJ databases">
        <title>A chromosomal-level reference genome of Carpinus fangiana (Coryloideae, Betulaceae).</title>
        <authorList>
            <person name="Yang X."/>
            <person name="Wang Z."/>
            <person name="Zhang L."/>
            <person name="Hao G."/>
            <person name="Liu J."/>
            <person name="Yang Y."/>
        </authorList>
    </citation>
    <scope>NUCLEOTIDE SEQUENCE [LARGE SCALE GENOMIC DNA]</scope>
    <source>
        <strain evidence="6">Cfa_2016G</strain>
        <tissue evidence="6">Leaf</tissue>
    </source>
</reference>
<organism evidence="6 7">
    <name type="scientific">Carpinus fangiana</name>
    <dbReference type="NCBI Taxonomy" id="176857"/>
    <lineage>
        <taxon>Eukaryota</taxon>
        <taxon>Viridiplantae</taxon>
        <taxon>Streptophyta</taxon>
        <taxon>Embryophyta</taxon>
        <taxon>Tracheophyta</taxon>
        <taxon>Spermatophyta</taxon>
        <taxon>Magnoliopsida</taxon>
        <taxon>eudicotyledons</taxon>
        <taxon>Gunneridae</taxon>
        <taxon>Pentapetalae</taxon>
        <taxon>rosids</taxon>
        <taxon>fabids</taxon>
        <taxon>Fagales</taxon>
        <taxon>Betulaceae</taxon>
        <taxon>Carpinus</taxon>
    </lineage>
</organism>
<keyword evidence="7" id="KW-1185">Reference proteome</keyword>
<feature type="region of interest" description="Disordered" evidence="4">
    <location>
        <begin position="212"/>
        <end position="601"/>
    </location>
</feature>
<dbReference type="PROSITE" id="PS50190">
    <property type="entry name" value="SEC7"/>
    <property type="match status" value="1"/>
</dbReference>
<evidence type="ECO:0000256" key="2">
    <source>
        <dbReference type="ARBA" id="ARBA00004514"/>
    </source>
</evidence>
<protein>
    <recommendedName>
        <fullName evidence="5">SEC7 domain-containing protein</fullName>
    </recommendedName>
</protein>
<evidence type="ECO:0000313" key="6">
    <source>
        <dbReference type="EMBL" id="KAB8343003.1"/>
    </source>
</evidence>
<feature type="compositionally biased region" description="Polar residues" evidence="4">
    <location>
        <begin position="235"/>
        <end position="253"/>
    </location>
</feature>
<feature type="compositionally biased region" description="Basic and acidic residues" evidence="4">
    <location>
        <begin position="515"/>
        <end position="529"/>
    </location>
</feature>
<dbReference type="PANTHER" id="PTHR10663">
    <property type="entry name" value="GUANYL-NUCLEOTIDE EXCHANGE FACTOR"/>
    <property type="match status" value="1"/>
</dbReference>
<feature type="compositionally biased region" description="Low complexity" evidence="4">
    <location>
        <begin position="1309"/>
        <end position="1325"/>
    </location>
</feature>
<dbReference type="Gene3D" id="1.10.1000.11">
    <property type="entry name" value="Arf Nucleotide-binding Site Opener,domain 2"/>
    <property type="match status" value="1"/>
</dbReference>
<feature type="region of interest" description="Disordered" evidence="4">
    <location>
        <begin position="1"/>
        <end position="41"/>
    </location>
</feature>
<evidence type="ECO:0000256" key="4">
    <source>
        <dbReference type="SAM" id="MobiDB-lite"/>
    </source>
</evidence>
<comment type="subcellular location">
    <subcellularLocation>
        <location evidence="2">Cytoplasm</location>
        <location evidence="2">Cytosol</location>
    </subcellularLocation>
    <subcellularLocation>
        <location evidence="1">Membrane</location>
        <topology evidence="1">Peripheral membrane protein</topology>
        <orientation evidence="1">Cytoplasmic side</orientation>
    </subcellularLocation>
</comment>
<feature type="compositionally biased region" description="Polar residues" evidence="4">
    <location>
        <begin position="262"/>
        <end position="272"/>
    </location>
</feature>
<name>A0A5N6KUY8_9ROSI</name>
<feature type="compositionally biased region" description="Polar residues" evidence="4">
    <location>
        <begin position="118"/>
        <end position="128"/>
    </location>
</feature>
<feature type="compositionally biased region" description="Polar residues" evidence="4">
    <location>
        <begin position="357"/>
        <end position="367"/>
    </location>
</feature>